<evidence type="ECO:0000256" key="5">
    <source>
        <dbReference type="ARBA" id="ARBA00022741"/>
    </source>
</evidence>
<evidence type="ECO:0000256" key="3">
    <source>
        <dbReference type="ARBA" id="ARBA00022475"/>
    </source>
</evidence>
<evidence type="ECO:0000256" key="11">
    <source>
        <dbReference type="SAM" id="Phobius"/>
    </source>
</evidence>
<dbReference type="Gene3D" id="3.40.50.300">
    <property type="entry name" value="P-loop containing nucleotide triphosphate hydrolases"/>
    <property type="match status" value="1"/>
</dbReference>
<dbReference type="PROSITE" id="PS50929">
    <property type="entry name" value="ABC_TM1F"/>
    <property type="match status" value="1"/>
</dbReference>
<evidence type="ECO:0000256" key="1">
    <source>
        <dbReference type="ARBA" id="ARBA00004651"/>
    </source>
</evidence>
<dbReference type="SUPFAM" id="SSF90123">
    <property type="entry name" value="ABC transporter transmembrane region"/>
    <property type="match status" value="1"/>
</dbReference>
<evidence type="ECO:0000256" key="2">
    <source>
        <dbReference type="ARBA" id="ARBA00022448"/>
    </source>
</evidence>
<dbReference type="Pfam" id="PF03412">
    <property type="entry name" value="Peptidase_C39"/>
    <property type="match status" value="1"/>
</dbReference>
<dbReference type="RefSeq" id="WP_082768271.1">
    <property type="nucleotide sequence ID" value="NZ_JAAXPG010000046.1"/>
</dbReference>
<keyword evidence="8 11" id="KW-1133">Transmembrane helix</keyword>
<feature type="domain" description="Peptidase C39" evidence="14">
    <location>
        <begin position="24"/>
        <end position="143"/>
    </location>
</feature>
<proteinExistence type="inferred from homology"/>
<dbReference type="PANTHER" id="PTHR24221:SF606">
    <property type="entry name" value="COLICIN V SECRETION-PROCESSING ATP-BINDING PROTEIN"/>
    <property type="match status" value="1"/>
</dbReference>
<name>A0A7X6MJS8_9ACTN</name>
<dbReference type="GO" id="GO:0140359">
    <property type="term" value="F:ABC-type transporter activity"/>
    <property type="evidence" value="ECO:0007669"/>
    <property type="project" value="InterPro"/>
</dbReference>
<keyword evidence="6" id="KW-0788">Thiol protease</keyword>
<dbReference type="FunFam" id="3.40.50.300:FF:000299">
    <property type="entry name" value="ABC transporter ATP-binding protein/permease"/>
    <property type="match status" value="1"/>
</dbReference>
<keyword evidence="16" id="KW-1185">Reference proteome</keyword>
<keyword evidence="3" id="KW-1003">Cell membrane</keyword>
<dbReference type="Proteomes" id="UP000553209">
    <property type="component" value="Unassembled WGS sequence"/>
</dbReference>
<accession>A0A7X6MJS8</accession>
<dbReference type="PROSITE" id="PS50990">
    <property type="entry name" value="PEPTIDASE_C39"/>
    <property type="match status" value="1"/>
</dbReference>
<dbReference type="InterPro" id="IPR003439">
    <property type="entry name" value="ABC_transporter-like_ATP-bd"/>
</dbReference>
<organism evidence="15 16">
    <name type="scientific">Nocardiopsis alborubida</name>
    <dbReference type="NCBI Taxonomy" id="146802"/>
    <lineage>
        <taxon>Bacteria</taxon>
        <taxon>Bacillati</taxon>
        <taxon>Actinomycetota</taxon>
        <taxon>Actinomycetes</taxon>
        <taxon>Streptosporangiales</taxon>
        <taxon>Nocardiopsidaceae</taxon>
        <taxon>Nocardiopsis</taxon>
    </lineage>
</organism>
<reference evidence="15 16" key="1">
    <citation type="submission" date="2020-04" db="EMBL/GenBank/DDBJ databases">
        <title>MicrobeNet Type strains.</title>
        <authorList>
            <person name="Nicholson A.C."/>
        </authorList>
    </citation>
    <scope>NUCLEOTIDE SEQUENCE [LARGE SCALE GENOMIC DNA]</scope>
    <source>
        <strain evidence="15 16">ATCC 23612</strain>
    </source>
</reference>
<evidence type="ECO:0000256" key="9">
    <source>
        <dbReference type="ARBA" id="ARBA00023136"/>
    </source>
</evidence>
<comment type="similarity">
    <text evidence="10">Belongs to the ABC transporter superfamily. Lipid exporter (TC 3.A.1.106) family.</text>
</comment>
<keyword evidence="9 11" id="KW-0472">Membrane</keyword>
<dbReference type="CDD" id="cd18779">
    <property type="entry name" value="ABC_6TM_T1SS_like"/>
    <property type="match status" value="1"/>
</dbReference>
<dbReference type="AlphaFoldDB" id="A0A7X6MJS8"/>
<protein>
    <submittedName>
        <fullName evidence="15">Peptidase domain-containing ABC transporter</fullName>
    </submittedName>
</protein>
<keyword evidence="7" id="KW-0067">ATP-binding</keyword>
<gene>
    <name evidence="15" type="ORF">HGB44_30095</name>
</gene>
<dbReference type="SMART" id="SM00382">
    <property type="entry name" value="AAA"/>
    <property type="match status" value="1"/>
</dbReference>
<dbReference type="Pfam" id="PF00005">
    <property type="entry name" value="ABC_tran"/>
    <property type="match status" value="1"/>
</dbReference>
<dbReference type="Gene3D" id="3.90.70.10">
    <property type="entry name" value="Cysteine proteinases"/>
    <property type="match status" value="1"/>
</dbReference>
<keyword evidence="5" id="KW-0547">Nucleotide-binding</keyword>
<keyword evidence="6" id="KW-0645">Protease</keyword>
<keyword evidence="2" id="KW-0813">Transport</keyword>
<feature type="transmembrane region" description="Helical" evidence="11">
    <location>
        <begin position="289"/>
        <end position="307"/>
    </location>
</feature>
<dbReference type="Pfam" id="PF00664">
    <property type="entry name" value="ABC_membrane"/>
    <property type="match status" value="1"/>
</dbReference>
<feature type="transmembrane region" description="Helical" evidence="11">
    <location>
        <begin position="313"/>
        <end position="331"/>
    </location>
</feature>
<evidence type="ECO:0000256" key="10">
    <source>
        <dbReference type="ARBA" id="ARBA00061644"/>
    </source>
</evidence>
<evidence type="ECO:0000256" key="8">
    <source>
        <dbReference type="ARBA" id="ARBA00022989"/>
    </source>
</evidence>
<dbReference type="GO" id="GO:0006508">
    <property type="term" value="P:proteolysis"/>
    <property type="evidence" value="ECO:0007669"/>
    <property type="project" value="InterPro"/>
</dbReference>
<dbReference type="GO" id="GO:0016887">
    <property type="term" value="F:ATP hydrolysis activity"/>
    <property type="evidence" value="ECO:0007669"/>
    <property type="project" value="InterPro"/>
</dbReference>
<dbReference type="InterPro" id="IPR036640">
    <property type="entry name" value="ABC1_TM_sf"/>
</dbReference>
<dbReference type="InterPro" id="IPR027417">
    <property type="entry name" value="P-loop_NTPase"/>
</dbReference>
<comment type="caution">
    <text evidence="15">The sequence shown here is derived from an EMBL/GenBank/DDBJ whole genome shotgun (WGS) entry which is preliminary data.</text>
</comment>
<evidence type="ECO:0000259" key="12">
    <source>
        <dbReference type="PROSITE" id="PS50893"/>
    </source>
</evidence>
<evidence type="ECO:0000259" key="14">
    <source>
        <dbReference type="PROSITE" id="PS50990"/>
    </source>
</evidence>
<dbReference type="PROSITE" id="PS00211">
    <property type="entry name" value="ABC_TRANSPORTER_1"/>
    <property type="match status" value="1"/>
</dbReference>
<evidence type="ECO:0000256" key="7">
    <source>
        <dbReference type="ARBA" id="ARBA00022840"/>
    </source>
</evidence>
<keyword evidence="6" id="KW-0378">Hydrolase</keyword>
<comment type="subcellular location">
    <subcellularLocation>
        <location evidence="1">Cell membrane</location>
        <topology evidence="1">Multi-pass membrane protein</topology>
    </subcellularLocation>
</comment>
<feature type="transmembrane region" description="Helical" evidence="11">
    <location>
        <begin position="211"/>
        <end position="231"/>
    </location>
</feature>
<dbReference type="InterPro" id="IPR003593">
    <property type="entry name" value="AAA+_ATPase"/>
</dbReference>
<keyword evidence="4 11" id="KW-0812">Transmembrane</keyword>
<evidence type="ECO:0000313" key="16">
    <source>
        <dbReference type="Proteomes" id="UP000553209"/>
    </source>
</evidence>
<evidence type="ECO:0000313" key="15">
    <source>
        <dbReference type="EMBL" id="NKZ01885.1"/>
    </source>
</evidence>
<dbReference type="InterPro" id="IPR017871">
    <property type="entry name" value="ABC_transporter-like_CS"/>
</dbReference>
<feature type="transmembrane region" description="Helical" evidence="11">
    <location>
        <begin position="399"/>
        <end position="421"/>
    </location>
</feature>
<evidence type="ECO:0000256" key="6">
    <source>
        <dbReference type="ARBA" id="ARBA00022807"/>
    </source>
</evidence>
<evidence type="ECO:0000259" key="13">
    <source>
        <dbReference type="PROSITE" id="PS50929"/>
    </source>
</evidence>
<dbReference type="PROSITE" id="PS50893">
    <property type="entry name" value="ABC_TRANSPORTER_2"/>
    <property type="match status" value="1"/>
</dbReference>
<evidence type="ECO:0000256" key="4">
    <source>
        <dbReference type="ARBA" id="ARBA00022692"/>
    </source>
</evidence>
<dbReference type="PANTHER" id="PTHR24221">
    <property type="entry name" value="ATP-BINDING CASSETTE SUB-FAMILY B"/>
    <property type="match status" value="1"/>
</dbReference>
<dbReference type="GO" id="GO:0034040">
    <property type="term" value="F:ATPase-coupled lipid transmembrane transporter activity"/>
    <property type="evidence" value="ECO:0007669"/>
    <property type="project" value="TreeGrafter"/>
</dbReference>
<dbReference type="InterPro" id="IPR011527">
    <property type="entry name" value="ABC1_TM_dom"/>
</dbReference>
<dbReference type="EMBL" id="JAAXPG010000046">
    <property type="protein sequence ID" value="NKZ01885.1"/>
    <property type="molecule type" value="Genomic_DNA"/>
</dbReference>
<feature type="domain" description="ABC transporter" evidence="12">
    <location>
        <begin position="486"/>
        <end position="719"/>
    </location>
</feature>
<dbReference type="InterPro" id="IPR005074">
    <property type="entry name" value="Peptidase_C39"/>
</dbReference>
<dbReference type="InterPro" id="IPR039421">
    <property type="entry name" value="Type_1_exporter"/>
</dbReference>
<feature type="transmembrane region" description="Helical" evidence="11">
    <location>
        <begin position="173"/>
        <end position="199"/>
    </location>
</feature>
<dbReference type="GO" id="GO:0008234">
    <property type="term" value="F:cysteine-type peptidase activity"/>
    <property type="evidence" value="ECO:0007669"/>
    <property type="project" value="UniProtKB-KW"/>
</dbReference>
<dbReference type="Gene3D" id="1.20.1560.10">
    <property type="entry name" value="ABC transporter type 1, transmembrane domain"/>
    <property type="match status" value="1"/>
</dbReference>
<feature type="domain" description="ABC transmembrane type-1" evidence="13">
    <location>
        <begin position="177"/>
        <end position="456"/>
    </location>
</feature>
<sequence>MRTRPTTPGRLRRHIGPRVPVVLQNTPTECGIACLAMVLGAHGRSVPVRRLREELDAGRDGVSAQALAMAAEEHGMRVRAYQAEPGALRGMTVPLIAHWGLSHFVVVESVGERYVRIVDPASGRGRIPREEFDRSFTGIVLTMRPGEDFERLRPPPGEVPRFLARHFPRSPGLVGTVVAVSALLTALGVLPALVVRYLIDRVVPTGGTDMMVAVGLGVLALVVGQALVGFLRSEALVRLRLRVDLDLMTSFLRHLFRLPYAYFQLRGSGDILTRVSSSMVIREVLSSHMLSLLLDTAMTVFYVTLLWLLAPRIGAVVLGAAVLQFLAVAVFSRRVRETSREETAAMAEAHTQLVESLAGVETLKSAGAEGAALSRWEWLYRNQLASTLRKDTVTNRMDLLLDLFRLGAPLALLWAGTWLVLDGGMSLGTLVAANTLAGMALTPVASLSQVHHSLQSAAVHVSRLRDVLQETAERGGEPAPELRGRISLRGVSYRYQKDAPATLSDVDLEIPAGSMVAVVGRSGSGKSTLGRLMLGLHQATRGEVLFDGIPLTRLDPRTIRSQCGVVVQDNAVFSGNVLDNVRINAPGATVEDIVRASRLACLHEDVQRMPLGYFTPLGERGSGLSGGQRQRVGLARALVSEPRVLLLDEATSHLDTVTEDRIRHNLRELDCTRVVIAHRLSTVRDADRIVVVSDGRVVEQGTHEELVAVRGAYADLVGGDLTGTVSG</sequence>
<dbReference type="SUPFAM" id="SSF52540">
    <property type="entry name" value="P-loop containing nucleoside triphosphate hydrolases"/>
    <property type="match status" value="1"/>
</dbReference>
<dbReference type="GO" id="GO:0005524">
    <property type="term" value="F:ATP binding"/>
    <property type="evidence" value="ECO:0007669"/>
    <property type="project" value="UniProtKB-KW"/>
</dbReference>
<dbReference type="GO" id="GO:0005886">
    <property type="term" value="C:plasma membrane"/>
    <property type="evidence" value="ECO:0007669"/>
    <property type="project" value="UniProtKB-SubCell"/>
</dbReference>